<dbReference type="CDD" id="cd06599">
    <property type="entry name" value="GH31_glycosidase_Aec37"/>
    <property type="match status" value="1"/>
</dbReference>
<evidence type="ECO:0000256" key="2">
    <source>
        <dbReference type="RuleBase" id="RU361185"/>
    </source>
</evidence>
<dbReference type="InterPro" id="IPR048395">
    <property type="entry name" value="Glyco_hydro_31_C"/>
</dbReference>
<evidence type="ECO:0000259" key="4">
    <source>
        <dbReference type="Pfam" id="PF13802"/>
    </source>
</evidence>
<dbReference type="PANTHER" id="PTHR22762:SF165">
    <property type="entry name" value="PUTATIVE (AFU_ORTHOLOGUE AFUA_1G06560)-RELATED"/>
    <property type="match status" value="1"/>
</dbReference>
<organism evidence="6 7">
    <name type="scientific">Mobilicoccus caccae</name>
    <dbReference type="NCBI Taxonomy" id="1859295"/>
    <lineage>
        <taxon>Bacteria</taxon>
        <taxon>Bacillati</taxon>
        <taxon>Actinomycetota</taxon>
        <taxon>Actinomycetes</taxon>
        <taxon>Micrococcales</taxon>
        <taxon>Dermatophilaceae</taxon>
        <taxon>Mobilicoccus</taxon>
    </lineage>
</organism>
<accession>A0ABQ6IL55</accession>
<evidence type="ECO:0000313" key="6">
    <source>
        <dbReference type="EMBL" id="GMA38630.1"/>
    </source>
</evidence>
<dbReference type="InterPro" id="IPR025887">
    <property type="entry name" value="Glyco_hydro_31_N_dom"/>
</dbReference>
<name>A0ABQ6IL55_9MICO</name>
<feature type="domain" description="Glycosyl hydrolase family 31 C-terminal" evidence="5">
    <location>
        <begin position="563"/>
        <end position="648"/>
    </location>
</feature>
<reference evidence="7" key="1">
    <citation type="journal article" date="2019" name="Int. J. Syst. Evol. Microbiol.">
        <title>The Global Catalogue of Microorganisms (GCM) 10K type strain sequencing project: providing services to taxonomists for standard genome sequencing and annotation.</title>
        <authorList>
            <consortium name="The Broad Institute Genomics Platform"/>
            <consortium name="The Broad Institute Genome Sequencing Center for Infectious Disease"/>
            <person name="Wu L."/>
            <person name="Ma J."/>
        </authorList>
    </citation>
    <scope>NUCLEOTIDE SEQUENCE [LARGE SCALE GENOMIC DNA]</scope>
    <source>
        <strain evidence="7">NBRC 113072</strain>
    </source>
</reference>
<sequence length="749" mass="84144">MPRTWSVPSPDQVDVPWEGRDRASIADSAPEVETWVEDDTLLLRHRDVRVRMASDPFRLTYERLVGGEWVVVLADLATGAYHVGSDALVLEGLTAPEGTDVAHAVQRRPGERVLGLGEKAGPLDRAGRRYEMRALDAMGYDAERTDPLYKHWPMLIRTVPGQPGGAVGLFYDNYSRCTFDLGQAKDNYHAPFWQWHADSGDLDLYLMFGDEVLDVTRAFVALTGRTYLPPRWSLGNSGSTMTYTDAPDASTRLLEFLALTKQHRIPCDSFQLSSGYTSIGDKRYVFTWNRDKFPEPSASVEAFRAAGVRLAANIKPCLLRDHPLYEQVAAAGLFVTDVTTGRPELSRFWDDSGSHLDFTNPDTITWWRRQIRTQLLDFGIETTWNDNNEFQVWDENALCHGFGEPVRIGDVRPAQTLLMVRASHEEQRAHRPERRPYVISRSGLPGMQRYAQTWSGDNDSSWETLRANTIMGVGMSLSGLYDFGHDVGGFTGTKPSPELFVRWVQNGIAHPRFTIHSWHEDGSVNEPWMYPEVLEEVRAAIELRYRLMPYLYTQRVLATICHEPIVRPTFSVDESDPRLWEENADFMLGPSLLVASVVVDGARTRTVRLPRTPGGWWDWHTGEHYAGGLDVELDAPLERLPMLVRGGAGIPFGPVVPHLDPALDISRELRLFPPPPGTTSRGSWYEDSGDGVLDGGWIRWTMQAEEDAVRVVVDADDGVSTLWPQLALRLPEGDSREIHVAGSVAIARL</sequence>
<evidence type="ECO:0000256" key="1">
    <source>
        <dbReference type="ARBA" id="ARBA00007806"/>
    </source>
</evidence>
<evidence type="ECO:0000259" key="5">
    <source>
        <dbReference type="Pfam" id="PF21365"/>
    </source>
</evidence>
<proteinExistence type="inferred from homology"/>
<dbReference type="Pfam" id="PF21365">
    <property type="entry name" value="Glyco_hydro_31_3rd"/>
    <property type="match status" value="1"/>
</dbReference>
<keyword evidence="2" id="KW-0378">Hydrolase</keyword>
<dbReference type="EMBL" id="BSUO01000001">
    <property type="protein sequence ID" value="GMA38630.1"/>
    <property type="molecule type" value="Genomic_DNA"/>
</dbReference>
<evidence type="ECO:0000313" key="7">
    <source>
        <dbReference type="Proteomes" id="UP001157126"/>
    </source>
</evidence>
<keyword evidence="2" id="KW-0326">Glycosidase</keyword>
<dbReference type="InterPro" id="IPR011013">
    <property type="entry name" value="Gal_mutarotase_sf_dom"/>
</dbReference>
<dbReference type="Gene3D" id="2.60.40.1180">
    <property type="entry name" value="Golgi alpha-mannosidase II"/>
    <property type="match status" value="1"/>
</dbReference>
<dbReference type="InterPro" id="IPR017853">
    <property type="entry name" value="GH"/>
</dbReference>
<gene>
    <name evidence="6" type="ORF">GCM10025883_06750</name>
</gene>
<dbReference type="Proteomes" id="UP001157126">
    <property type="component" value="Unassembled WGS sequence"/>
</dbReference>
<comment type="caution">
    <text evidence="6">The sequence shown here is derived from an EMBL/GenBank/DDBJ whole genome shotgun (WGS) entry which is preliminary data.</text>
</comment>
<protein>
    <submittedName>
        <fullName evidence="6">Alpha-glucosidase</fullName>
    </submittedName>
</protein>
<dbReference type="SUPFAM" id="SSF51445">
    <property type="entry name" value="(Trans)glycosidases"/>
    <property type="match status" value="1"/>
</dbReference>
<comment type="similarity">
    <text evidence="1 2">Belongs to the glycosyl hydrolase 31 family.</text>
</comment>
<dbReference type="InterPro" id="IPR000322">
    <property type="entry name" value="Glyco_hydro_31_TIM"/>
</dbReference>
<dbReference type="SUPFAM" id="SSF74650">
    <property type="entry name" value="Galactose mutarotase-like"/>
    <property type="match status" value="1"/>
</dbReference>
<dbReference type="Gene3D" id="3.20.20.80">
    <property type="entry name" value="Glycosidases"/>
    <property type="match status" value="1"/>
</dbReference>
<dbReference type="CDD" id="cd14752">
    <property type="entry name" value="GH31_N"/>
    <property type="match status" value="1"/>
</dbReference>
<dbReference type="Pfam" id="PF01055">
    <property type="entry name" value="Glyco_hydro_31_2nd"/>
    <property type="match status" value="1"/>
</dbReference>
<feature type="domain" description="Glycoside hydrolase family 31 N-terminal" evidence="4">
    <location>
        <begin position="25"/>
        <end position="180"/>
    </location>
</feature>
<dbReference type="Pfam" id="PF13802">
    <property type="entry name" value="Gal_mutarotas_2"/>
    <property type="match status" value="1"/>
</dbReference>
<dbReference type="Gene3D" id="2.60.40.1760">
    <property type="entry name" value="glycosyl hydrolase (family 31)"/>
    <property type="match status" value="1"/>
</dbReference>
<evidence type="ECO:0000259" key="3">
    <source>
        <dbReference type="Pfam" id="PF01055"/>
    </source>
</evidence>
<dbReference type="PANTHER" id="PTHR22762">
    <property type="entry name" value="ALPHA-GLUCOSIDASE"/>
    <property type="match status" value="1"/>
</dbReference>
<dbReference type="InterPro" id="IPR013780">
    <property type="entry name" value="Glyco_hydro_b"/>
</dbReference>
<dbReference type="SUPFAM" id="SSF51011">
    <property type="entry name" value="Glycosyl hydrolase domain"/>
    <property type="match status" value="1"/>
</dbReference>
<feature type="domain" description="Glycoside hydrolase family 31 TIM barrel" evidence="3">
    <location>
        <begin position="227"/>
        <end position="554"/>
    </location>
</feature>
<keyword evidence="7" id="KW-1185">Reference proteome</keyword>